<proteinExistence type="predicted"/>
<reference evidence="1" key="1">
    <citation type="submission" date="2021-05" db="EMBL/GenBank/DDBJ databases">
        <authorList>
            <person name="Alioto T."/>
            <person name="Alioto T."/>
            <person name="Gomez Garrido J."/>
        </authorList>
    </citation>
    <scope>NUCLEOTIDE SEQUENCE</scope>
</reference>
<name>A0A8D8FUJ2_CULPI</name>
<dbReference type="AlphaFoldDB" id="A0A8D8FUJ2"/>
<accession>A0A8D8FUJ2</accession>
<organism evidence="1">
    <name type="scientific">Culex pipiens</name>
    <name type="common">House mosquito</name>
    <dbReference type="NCBI Taxonomy" id="7175"/>
    <lineage>
        <taxon>Eukaryota</taxon>
        <taxon>Metazoa</taxon>
        <taxon>Ecdysozoa</taxon>
        <taxon>Arthropoda</taxon>
        <taxon>Hexapoda</taxon>
        <taxon>Insecta</taxon>
        <taxon>Pterygota</taxon>
        <taxon>Neoptera</taxon>
        <taxon>Endopterygota</taxon>
        <taxon>Diptera</taxon>
        <taxon>Nematocera</taxon>
        <taxon>Culicoidea</taxon>
        <taxon>Culicidae</taxon>
        <taxon>Culicinae</taxon>
        <taxon>Culicini</taxon>
        <taxon>Culex</taxon>
        <taxon>Culex</taxon>
    </lineage>
</organism>
<protein>
    <submittedName>
        <fullName evidence="1">(northern house mosquito) hypothetical protein</fullName>
    </submittedName>
</protein>
<sequence length="150" mass="16965">MSRYFESNSRMTRTMSSRTSPLTWTAAAAPPCSSAIVGSILAGFSLHYKHCSTENPSTRGVDLHDQLDSASSVFRYISHHHTEAKLHVVFNTLHGPERTPVAFNYSCFNSKLRRSLRLATESRFFFKHLFYLLLLSTLKRTHTLVACVVV</sequence>
<dbReference type="EMBL" id="HBUE01101840">
    <property type="protein sequence ID" value="CAG6485757.1"/>
    <property type="molecule type" value="Transcribed_RNA"/>
</dbReference>
<evidence type="ECO:0000313" key="1">
    <source>
        <dbReference type="EMBL" id="CAG6485757.1"/>
    </source>
</evidence>